<dbReference type="InterPro" id="IPR044298">
    <property type="entry name" value="MIG/MutY"/>
</dbReference>
<dbReference type="Pfam" id="PF14815">
    <property type="entry name" value="NUDIX_4"/>
    <property type="match status" value="1"/>
</dbReference>
<evidence type="ECO:0000313" key="16">
    <source>
        <dbReference type="EMBL" id="AEG61939.1"/>
    </source>
</evidence>
<evidence type="ECO:0000313" key="17">
    <source>
        <dbReference type="Proteomes" id="UP000009234"/>
    </source>
</evidence>
<evidence type="ECO:0000256" key="2">
    <source>
        <dbReference type="ARBA" id="ARBA00002933"/>
    </source>
</evidence>
<evidence type="ECO:0000256" key="14">
    <source>
        <dbReference type="RuleBase" id="RU365096"/>
    </source>
</evidence>
<dbReference type="SUPFAM" id="SSF55811">
    <property type="entry name" value="Nudix"/>
    <property type="match status" value="1"/>
</dbReference>
<dbReference type="EC" id="3.2.2.31" evidence="4 14"/>
<dbReference type="SMART" id="SM00525">
    <property type="entry name" value="FES"/>
    <property type="match status" value="1"/>
</dbReference>
<keyword evidence="10 14" id="KW-0408">Iron</keyword>
<dbReference type="PROSITE" id="PS01155">
    <property type="entry name" value="ENDONUCLEASE_III_2"/>
    <property type="match status" value="1"/>
</dbReference>
<dbReference type="InterPro" id="IPR005760">
    <property type="entry name" value="A/G_AdeGlyc_MutY"/>
</dbReference>
<accession>F6DPZ5</accession>
<dbReference type="GO" id="GO:0035485">
    <property type="term" value="F:adenine/guanine mispair binding"/>
    <property type="evidence" value="ECO:0007669"/>
    <property type="project" value="TreeGrafter"/>
</dbReference>
<evidence type="ECO:0000256" key="11">
    <source>
        <dbReference type="ARBA" id="ARBA00023014"/>
    </source>
</evidence>
<keyword evidence="8 14" id="KW-0227">DNA damage</keyword>
<evidence type="ECO:0000256" key="5">
    <source>
        <dbReference type="ARBA" id="ARBA00022023"/>
    </source>
</evidence>
<organism evidence="16 17">
    <name type="scientific">Desulforamulus ruminis (strain ATCC 23193 / DSM 2154 / NCIMB 8452 / DL)</name>
    <name type="common">Desulfotomaculum ruminis</name>
    <dbReference type="NCBI Taxonomy" id="696281"/>
    <lineage>
        <taxon>Bacteria</taxon>
        <taxon>Bacillati</taxon>
        <taxon>Bacillota</taxon>
        <taxon>Clostridia</taxon>
        <taxon>Eubacteriales</taxon>
        <taxon>Peptococcaceae</taxon>
        <taxon>Desulforamulus</taxon>
    </lineage>
</organism>
<dbReference type="Pfam" id="PF00730">
    <property type="entry name" value="HhH-GPD"/>
    <property type="match status" value="1"/>
</dbReference>
<dbReference type="InterPro" id="IPR029119">
    <property type="entry name" value="MutY_C"/>
</dbReference>
<dbReference type="GO" id="GO:0006284">
    <property type="term" value="P:base-excision repair"/>
    <property type="evidence" value="ECO:0007669"/>
    <property type="project" value="UniProtKB-UniRule"/>
</dbReference>
<dbReference type="CDD" id="cd00056">
    <property type="entry name" value="ENDO3c"/>
    <property type="match status" value="1"/>
</dbReference>
<evidence type="ECO:0000256" key="1">
    <source>
        <dbReference type="ARBA" id="ARBA00000843"/>
    </source>
</evidence>
<evidence type="ECO:0000256" key="4">
    <source>
        <dbReference type="ARBA" id="ARBA00012045"/>
    </source>
</evidence>
<dbReference type="KEGG" id="dru:Desru_3739"/>
<gene>
    <name evidence="16" type="ordered locus">Desru_3739</name>
</gene>
<evidence type="ECO:0000259" key="15">
    <source>
        <dbReference type="SMART" id="SM00478"/>
    </source>
</evidence>
<evidence type="ECO:0000256" key="7">
    <source>
        <dbReference type="ARBA" id="ARBA00022723"/>
    </source>
</evidence>
<dbReference type="InterPro" id="IPR003651">
    <property type="entry name" value="Endonuclease3_FeS-loop_motif"/>
</dbReference>
<dbReference type="GO" id="GO:0032357">
    <property type="term" value="F:oxidized purine DNA binding"/>
    <property type="evidence" value="ECO:0007669"/>
    <property type="project" value="TreeGrafter"/>
</dbReference>
<dbReference type="Gene3D" id="1.10.1670.10">
    <property type="entry name" value="Helix-hairpin-Helix base-excision DNA repair enzymes (C-terminal)"/>
    <property type="match status" value="1"/>
</dbReference>
<dbReference type="GO" id="GO:0034039">
    <property type="term" value="F:8-oxo-7,8-dihydroguanine DNA N-glycosylase activity"/>
    <property type="evidence" value="ECO:0007669"/>
    <property type="project" value="TreeGrafter"/>
</dbReference>
<evidence type="ECO:0000256" key="3">
    <source>
        <dbReference type="ARBA" id="ARBA00008343"/>
    </source>
</evidence>
<evidence type="ECO:0000256" key="8">
    <source>
        <dbReference type="ARBA" id="ARBA00022763"/>
    </source>
</evidence>
<feature type="domain" description="HhH-GPD" evidence="15">
    <location>
        <begin position="37"/>
        <end position="188"/>
    </location>
</feature>
<comment type="catalytic activity">
    <reaction evidence="1 14">
        <text>Hydrolyzes free adenine bases from 7,8-dihydro-8-oxoguanine:adenine mismatched double-stranded DNA, leaving an apurinic site.</text>
        <dbReference type="EC" id="3.2.2.31"/>
    </reaction>
</comment>
<dbReference type="PANTHER" id="PTHR42944:SF1">
    <property type="entry name" value="ADENINE DNA GLYCOSYLASE"/>
    <property type="match status" value="1"/>
</dbReference>
<dbReference type="eggNOG" id="COG1194">
    <property type="taxonomic scope" value="Bacteria"/>
</dbReference>
<dbReference type="GO" id="GO:0000701">
    <property type="term" value="F:purine-specific mismatch base pair DNA N-glycosylase activity"/>
    <property type="evidence" value="ECO:0007669"/>
    <property type="project" value="UniProtKB-EC"/>
</dbReference>
<evidence type="ECO:0000256" key="12">
    <source>
        <dbReference type="ARBA" id="ARBA00023204"/>
    </source>
</evidence>
<dbReference type="FunFam" id="1.10.340.30:FF:000002">
    <property type="entry name" value="Adenine DNA glycosylase"/>
    <property type="match status" value="1"/>
</dbReference>
<evidence type="ECO:0000256" key="9">
    <source>
        <dbReference type="ARBA" id="ARBA00022801"/>
    </source>
</evidence>
<dbReference type="Proteomes" id="UP000009234">
    <property type="component" value="Chromosome"/>
</dbReference>
<keyword evidence="12" id="KW-0234">DNA repair</keyword>
<dbReference type="InterPro" id="IPR000445">
    <property type="entry name" value="HhH_motif"/>
</dbReference>
<reference evidence="16 17" key="2">
    <citation type="journal article" date="2012" name="Stand. Genomic Sci.">
        <title>Complete genome sequence of the sulfate-reducing firmicute Desulfotomaculum ruminis type strain (DL(T)).</title>
        <authorList>
            <person name="Spring S."/>
            <person name="Visser M."/>
            <person name="Lu M."/>
            <person name="Copeland A."/>
            <person name="Lapidus A."/>
            <person name="Lucas S."/>
            <person name="Cheng J.F."/>
            <person name="Han C."/>
            <person name="Tapia R."/>
            <person name="Goodwin L.A."/>
            <person name="Pitluck S."/>
            <person name="Ivanova N."/>
            <person name="Land M."/>
            <person name="Hauser L."/>
            <person name="Larimer F."/>
            <person name="Rohde M."/>
            <person name="Goker M."/>
            <person name="Detter J.C."/>
            <person name="Kyrpides N.C."/>
            <person name="Woyke T."/>
            <person name="Schaap P.J."/>
            <person name="Plugge C.M."/>
            <person name="Muyzer G."/>
            <person name="Kuever J."/>
            <person name="Pereira I.A."/>
            <person name="Parshina S.N."/>
            <person name="Bernier-Latmani R."/>
            <person name="Stams A.J."/>
            <person name="Klenk H.P."/>
        </authorList>
    </citation>
    <scope>NUCLEOTIDE SEQUENCE [LARGE SCALE GENOMIC DNA]</scope>
    <source>
        <strain evidence="17">ATCC 23193 / DSM 2154 / NCIB 8452 / DL</strain>
    </source>
</reference>
<dbReference type="InterPro" id="IPR011257">
    <property type="entry name" value="DNA_glycosylase"/>
</dbReference>
<dbReference type="EMBL" id="CP002780">
    <property type="protein sequence ID" value="AEG61939.1"/>
    <property type="molecule type" value="Genomic_DNA"/>
</dbReference>
<dbReference type="STRING" id="696281.Desru_3739"/>
<dbReference type="RefSeq" id="WP_013843684.1">
    <property type="nucleotide sequence ID" value="NC_015589.1"/>
</dbReference>
<dbReference type="GO" id="GO:0046872">
    <property type="term" value="F:metal ion binding"/>
    <property type="evidence" value="ECO:0007669"/>
    <property type="project" value="UniProtKB-UniRule"/>
</dbReference>
<dbReference type="Gene3D" id="3.90.79.10">
    <property type="entry name" value="Nucleoside Triphosphate Pyrophosphohydrolase"/>
    <property type="match status" value="1"/>
</dbReference>
<dbReference type="PANTHER" id="PTHR42944">
    <property type="entry name" value="ADENINE DNA GLYCOSYLASE"/>
    <property type="match status" value="1"/>
</dbReference>
<dbReference type="SMART" id="SM00478">
    <property type="entry name" value="ENDO3c"/>
    <property type="match status" value="1"/>
</dbReference>
<dbReference type="AlphaFoldDB" id="F6DPZ5"/>
<evidence type="ECO:0000256" key="13">
    <source>
        <dbReference type="ARBA" id="ARBA00023295"/>
    </source>
</evidence>
<dbReference type="Gene3D" id="1.10.340.30">
    <property type="entry name" value="Hypothetical protein, domain 2"/>
    <property type="match status" value="1"/>
</dbReference>
<dbReference type="GO" id="GO:0006298">
    <property type="term" value="P:mismatch repair"/>
    <property type="evidence" value="ECO:0007669"/>
    <property type="project" value="TreeGrafter"/>
</dbReference>
<protein>
    <recommendedName>
        <fullName evidence="5 14">Adenine DNA glycosylase</fullName>
        <ecNumber evidence="4 14">3.2.2.31</ecNumber>
    </recommendedName>
</protein>
<dbReference type="Pfam" id="PF00633">
    <property type="entry name" value="HHH"/>
    <property type="match status" value="1"/>
</dbReference>
<keyword evidence="9" id="KW-0378">Hydrolase</keyword>
<dbReference type="SUPFAM" id="SSF48150">
    <property type="entry name" value="DNA-glycosylase"/>
    <property type="match status" value="1"/>
</dbReference>
<keyword evidence="13 14" id="KW-0326">Glycosidase</keyword>
<reference evidence="17" key="1">
    <citation type="submission" date="2011-05" db="EMBL/GenBank/DDBJ databases">
        <title>Complete sequence of Desulfotomaculum ruminis DSM 2154.</title>
        <authorList>
            <person name="Lucas S."/>
            <person name="Copeland A."/>
            <person name="Lapidus A."/>
            <person name="Cheng J.-F."/>
            <person name="Goodwin L."/>
            <person name="Pitluck S."/>
            <person name="Lu M."/>
            <person name="Detter J.C."/>
            <person name="Han C."/>
            <person name="Tapia R."/>
            <person name="Land M."/>
            <person name="Hauser L."/>
            <person name="Kyrpides N."/>
            <person name="Ivanova N."/>
            <person name="Mikhailova N."/>
            <person name="Pagani I."/>
            <person name="Stams A.J.M."/>
            <person name="Plugge C.M."/>
            <person name="Muyzer G."/>
            <person name="Kuever J."/>
            <person name="Parshina S.N."/>
            <person name="Ivanova A.E."/>
            <person name="Nazina T.N."/>
            <person name="Brambilla E."/>
            <person name="Spring S."/>
            <person name="Klenk H.-P."/>
            <person name="Woyke T."/>
        </authorList>
    </citation>
    <scope>NUCLEOTIDE SEQUENCE [LARGE SCALE GENOMIC DNA]</scope>
    <source>
        <strain evidence="17">ATCC 23193 / DSM 2154 / NCIB 8452 / DL</strain>
    </source>
</reference>
<dbReference type="CDD" id="cd03431">
    <property type="entry name" value="NUDIX_DNA_Glycosylase_C-MutY"/>
    <property type="match status" value="1"/>
</dbReference>
<dbReference type="NCBIfam" id="TIGR01084">
    <property type="entry name" value="mutY"/>
    <property type="match status" value="1"/>
</dbReference>
<dbReference type="InterPro" id="IPR004036">
    <property type="entry name" value="Endonuclease-III-like_CS2"/>
</dbReference>
<dbReference type="GO" id="GO:0051539">
    <property type="term" value="F:4 iron, 4 sulfur cluster binding"/>
    <property type="evidence" value="ECO:0007669"/>
    <property type="project" value="UniProtKB-UniRule"/>
</dbReference>
<comment type="function">
    <text evidence="2">Adenine glycosylase active on G-A mispairs. MutY also corrects error-prone DNA synthesis past GO lesions which are due to the oxidatively damaged form of guanine: 7,8-dihydro-8-oxoguanine (8-oxo-dGTP).</text>
</comment>
<dbReference type="InterPro" id="IPR015797">
    <property type="entry name" value="NUDIX_hydrolase-like_dom_sf"/>
</dbReference>
<name>F6DPZ5_DESRL</name>
<comment type="similarity">
    <text evidence="3 14">Belongs to the Nth/MutY family.</text>
</comment>
<dbReference type="InterPro" id="IPR004035">
    <property type="entry name" value="Endouclease-III_FeS-bd_BS"/>
</dbReference>
<proteinExistence type="inferred from homology"/>
<keyword evidence="17" id="KW-1185">Reference proteome</keyword>
<evidence type="ECO:0000256" key="10">
    <source>
        <dbReference type="ARBA" id="ARBA00023004"/>
    </source>
</evidence>
<dbReference type="InterPro" id="IPR003265">
    <property type="entry name" value="HhH-GPD_domain"/>
</dbReference>
<dbReference type="HOGENOM" id="CLU_012862_0_0_9"/>
<comment type="cofactor">
    <cofactor evidence="14">
        <name>[4Fe-4S] cluster</name>
        <dbReference type="ChEBI" id="CHEBI:49883"/>
    </cofactor>
    <text evidence="14">Binds 1 [4Fe-4S] cluster.</text>
</comment>
<keyword evidence="6" id="KW-0004">4Fe-4S</keyword>
<evidence type="ECO:0000256" key="6">
    <source>
        <dbReference type="ARBA" id="ARBA00022485"/>
    </source>
</evidence>
<sequence length="355" mass="41416">MPLNWVQSLLNWYRENKRNLPWREQKDPYAIWVSEIMLQQTRVDTVLDYYRRFLGRFPNMASLAEAELDEVLKYWEGLGYYTRARNLHRGAGEVMTKHRGVFPDNHRDVLALPGIGEYTAGAIMSIAFNEPYPAIDGNVLRVASRLFLLEQDIKSTGVKKEVEGLLKGVFPRQECSDFTQALMELGALICLPTSPKCQECPVQRDCKAYRHNRQQELPLKSKSGRQKKVQRYIAIVQERDRVLMGKRPERGLLGGLWEFPGVEGQNMEDFRQFKKEYNLEVTPCEHWIDTKHIFSHITWDMKVYRCSCRPEAIRESPLQWVYIQELHNIAIPTAFQKIREKILQEKNVSPTGTGR</sequence>
<keyword evidence="11" id="KW-0411">Iron-sulfur</keyword>
<dbReference type="InterPro" id="IPR023170">
    <property type="entry name" value="HhH_base_excis_C"/>
</dbReference>
<dbReference type="PROSITE" id="PS00764">
    <property type="entry name" value="ENDONUCLEASE_III_1"/>
    <property type="match status" value="1"/>
</dbReference>
<keyword evidence="7" id="KW-0479">Metal-binding</keyword>